<dbReference type="InterPro" id="IPR002937">
    <property type="entry name" value="Amino_oxidase"/>
</dbReference>
<organism evidence="3 4">
    <name type="scientific">Yinghuangia soli</name>
    <dbReference type="NCBI Taxonomy" id="2908204"/>
    <lineage>
        <taxon>Bacteria</taxon>
        <taxon>Bacillati</taxon>
        <taxon>Actinomycetota</taxon>
        <taxon>Actinomycetes</taxon>
        <taxon>Kitasatosporales</taxon>
        <taxon>Streptomycetaceae</taxon>
        <taxon>Yinghuangia</taxon>
    </lineage>
</organism>
<accession>A0AA41PWM6</accession>
<dbReference type="Proteomes" id="UP001165378">
    <property type="component" value="Unassembled WGS sequence"/>
</dbReference>
<sequence>MADQGLTPEPEDAEDADNADNADNAEDVADAASRRQRKGAAPTGAGLDVIVVGAGLAGLACAADLIAAGRRVRVLEASDDVGGRMRSDHRDGFVLDRGFQVFNTSYPQVKRRIDRKALRLCAFRPAVLVHGPQGTTRVADPTRRLADAIGSVRTGGIGPRDMAALAALSGWCALAPPRLTKAAGVYRPDRSTGAALKSLGFTDEFVARFFRPFLSGVFLEDGLATSAAVFRMVWRSMVRGSLCLPADGIGAVPRQLAAALPAGTVVTDSPVAALTGEGVVLADGTDLGASAVVVAAGPSAASRLLPGAAVPPYRTVTTYQYAAPTSPLAEPTLMVDTRMRFLNTCVLTEVARTYAPTGTHLVQASVLGTDLPGREGEVRAALADAYEADSSAWDLVATTTVADALPAMPPGHPLTRPSRISPGRYAAGDHLTTGSVQGALASGARAAREVLRDQA</sequence>
<feature type="compositionally biased region" description="Acidic residues" evidence="1">
    <location>
        <begin position="9"/>
        <end position="29"/>
    </location>
</feature>
<reference evidence="3" key="1">
    <citation type="submission" date="2022-01" db="EMBL/GenBank/DDBJ databases">
        <title>Genome-Based Taxonomic Classification of the Phylum Actinobacteria.</title>
        <authorList>
            <person name="Gao Y."/>
        </authorList>
    </citation>
    <scope>NUCLEOTIDE SEQUENCE</scope>
    <source>
        <strain evidence="3">KLBMP 8922</strain>
    </source>
</reference>
<keyword evidence="4" id="KW-1185">Reference proteome</keyword>
<protein>
    <submittedName>
        <fullName evidence="3">FAD-dependent oxidoreductase</fullName>
    </submittedName>
</protein>
<gene>
    <name evidence="3" type="ORF">LZ495_08315</name>
</gene>
<evidence type="ECO:0000256" key="1">
    <source>
        <dbReference type="SAM" id="MobiDB-lite"/>
    </source>
</evidence>
<dbReference type="GO" id="GO:0016491">
    <property type="term" value="F:oxidoreductase activity"/>
    <property type="evidence" value="ECO:0007669"/>
    <property type="project" value="InterPro"/>
</dbReference>
<name>A0AA41PWM6_9ACTN</name>
<dbReference type="Gene3D" id="3.50.50.60">
    <property type="entry name" value="FAD/NAD(P)-binding domain"/>
    <property type="match status" value="1"/>
</dbReference>
<proteinExistence type="predicted"/>
<dbReference type="EMBL" id="JAKFHA010000003">
    <property type="protein sequence ID" value="MCF2527215.1"/>
    <property type="molecule type" value="Genomic_DNA"/>
</dbReference>
<evidence type="ECO:0000259" key="2">
    <source>
        <dbReference type="Pfam" id="PF01593"/>
    </source>
</evidence>
<evidence type="ECO:0000313" key="4">
    <source>
        <dbReference type="Proteomes" id="UP001165378"/>
    </source>
</evidence>
<dbReference type="InterPro" id="IPR036188">
    <property type="entry name" value="FAD/NAD-bd_sf"/>
</dbReference>
<dbReference type="RefSeq" id="WP_235051355.1">
    <property type="nucleotide sequence ID" value="NZ_JAKFHA010000003.1"/>
</dbReference>
<dbReference type="AlphaFoldDB" id="A0AA41PWM6"/>
<evidence type="ECO:0000313" key="3">
    <source>
        <dbReference type="EMBL" id="MCF2527215.1"/>
    </source>
</evidence>
<dbReference type="Pfam" id="PF01593">
    <property type="entry name" value="Amino_oxidase"/>
    <property type="match status" value="1"/>
</dbReference>
<comment type="caution">
    <text evidence="3">The sequence shown here is derived from an EMBL/GenBank/DDBJ whole genome shotgun (WGS) entry which is preliminary data.</text>
</comment>
<feature type="region of interest" description="Disordered" evidence="1">
    <location>
        <begin position="1"/>
        <end position="39"/>
    </location>
</feature>
<feature type="domain" description="Amine oxidase" evidence="2">
    <location>
        <begin position="56"/>
        <end position="451"/>
    </location>
</feature>
<dbReference type="PANTHER" id="PTHR42841">
    <property type="entry name" value="AMINE OXIDASE"/>
    <property type="match status" value="1"/>
</dbReference>
<dbReference type="SUPFAM" id="SSF51905">
    <property type="entry name" value="FAD/NAD(P)-binding domain"/>
    <property type="match status" value="1"/>
</dbReference>